<protein>
    <submittedName>
        <fullName evidence="2">Uncharacterized protein</fullName>
    </submittedName>
</protein>
<keyword evidence="1" id="KW-0732">Signal</keyword>
<gene>
    <name evidence="2" type="ORF">AFUS01_LOCUS5401</name>
</gene>
<evidence type="ECO:0000256" key="1">
    <source>
        <dbReference type="SAM" id="SignalP"/>
    </source>
</evidence>
<keyword evidence="3" id="KW-1185">Reference proteome</keyword>
<sequence length="208" mass="23025">MDQYIGFSITCHCIALLLVQPAFAVPITNFSSYHNDIGTHQHQSTVALDVTTEYSHYSLTNQQEILEDSYGAVATNLSVNSRQKKQVLPALMSMGTRILESISGGDLAGFLGNIKGLFGDSTRTFLKRNGHGEKDLDNSSQLVSLMNTFISGQIREELETENSNLVVMKHNAFTRTKAMQNIEKGLDLETQSVKDVGKEVVEVRKLLE</sequence>
<feature type="signal peptide" evidence="1">
    <location>
        <begin position="1"/>
        <end position="24"/>
    </location>
</feature>
<evidence type="ECO:0000313" key="3">
    <source>
        <dbReference type="Proteomes" id="UP000708208"/>
    </source>
</evidence>
<evidence type="ECO:0000313" key="2">
    <source>
        <dbReference type="EMBL" id="CAG7715122.1"/>
    </source>
</evidence>
<feature type="chain" id="PRO_5035239095" evidence="1">
    <location>
        <begin position="25"/>
        <end position="208"/>
    </location>
</feature>
<dbReference type="AlphaFoldDB" id="A0A8J2NRM4"/>
<reference evidence="2" key="1">
    <citation type="submission" date="2021-06" db="EMBL/GenBank/DDBJ databases">
        <authorList>
            <person name="Hodson N. C."/>
            <person name="Mongue J. A."/>
            <person name="Jaron S. K."/>
        </authorList>
    </citation>
    <scope>NUCLEOTIDE SEQUENCE</scope>
</reference>
<name>A0A8J2NRM4_9HEXA</name>
<accession>A0A8J2NRM4</accession>
<organism evidence="2 3">
    <name type="scientific">Allacma fusca</name>
    <dbReference type="NCBI Taxonomy" id="39272"/>
    <lineage>
        <taxon>Eukaryota</taxon>
        <taxon>Metazoa</taxon>
        <taxon>Ecdysozoa</taxon>
        <taxon>Arthropoda</taxon>
        <taxon>Hexapoda</taxon>
        <taxon>Collembola</taxon>
        <taxon>Symphypleona</taxon>
        <taxon>Sminthuridae</taxon>
        <taxon>Allacma</taxon>
    </lineage>
</organism>
<feature type="non-terminal residue" evidence="2">
    <location>
        <position position="1"/>
    </location>
</feature>
<comment type="caution">
    <text evidence="2">The sequence shown here is derived from an EMBL/GenBank/DDBJ whole genome shotgun (WGS) entry which is preliminary data.</text>
</comment>
<proteinExistence type="predicted"/>
<dbReference type="EMBL" id="CAJVCH010034471">
    <property type="protein sequence ID" value="CAG7715122.1"/>
    <property type="molecule type" value="Genomic_DNA"/>
</dbReference>
<dbReference type="Proteomes" id="UP000708208">
    <property type="component" value="Unassembled WGS sequence"/>
</dbReference>